<keyword evidence="3" id="KW-1185">Reference proteome</keyword>
<evidence type="ECO:0000313" key="2">
    <source>
        <dbReference type="EMBL" id="SPR00756.1"/>
    </source>
</evidence>
<dbReference type="Proteomes" id="UP000039324">
    <property type="component" value="Unassembled WGS sequence"/>
</dbReference>
<evidence type="ECO:0000313" key="1">
    <source>
        <dbReference type="EMBL" id="CEO98622.1"/>
    </source>
</evidence>
<protein>
    <recommendedName>
        <fullName evidence="5">SKP1 component POZ domain-containing protein</fullName>
    </recommendedName>
</protein>
<reference evidence="2 4" key="2">
    <citation type="submission" date="2018-03" db="EMBL/GenBank/DDBJ databases">
        <authorList>
            <person name="Fogelqvist J."/>
        </authorList>
    </citation>
    <scope>NUCLEOTIDE SEQUENCE [LARGE SCALE GENOMIC DNA]</scope>
</reference>
<reference evidence="1 3" key="1">
    <citation type="submission" date="2015-02" db="EMBL/GenBank/DDBJ databases">
        <authorList>
            <person name="Chooi Y.-H."/>
        </authorList>
    </citation>
    <scope>NUCLEOTIDE SEQUENCE [LARGE SCALE GENOMIC DNA]</scope>
    <source>
        <strain evidence="1">E3</strain>
    </source>
</reference>
<organism evidence="1 3">
    <name type="scientific">Plasmodiophora brassicae</name>
    <name type="common">Clubroot disease agent</name>
    <dbReference type="NCBI Taxonomy" id="37360"/>
    <lineage>
        <taxon>Eukaryota</taxon>
        <taxon>Sar</taxon>
        <taxon>Rhizaria</taxon>
        <taxon>Endomyxa</taxon>
        <taxon>Phytomyxea</taxon>
        <taxon>Plasmodiophorida</taxon>
        <taxon>Plasmodiophoridae</taxon>
        <taxon>Plasmodiophora</taxon>
    </lineage>
</organism>
<dbReference type="AlphaFoldDB" id="A0A0G4ITU2"/>
<dbReference type="Proteomes" id="UP000290189">
    <property type="component" value="Unassembled WGS sequence"/>
</dbReference>
<evidence type="ECO:0008006" key="5">
    <source>
        <dbReference type="Google" id="ProtNLM"/>
    </source>
</evidence>
<sequence>MLRSYGCDAEFVVNIWVRPGHAAFLAAALLAILPTGPVDAVYLKNKHGEVFVDSLMISKHSEKVKHEVDFHSPRPVVAVKDDISKKTLLDVVDFVEDMALYEEEAIGDAGLNWAHRQIVNDRMVCDLLAAAHVLEMDSLAAAVMTMKPTWEEVSALEERVSTNEYLLAIRKCQPNAHGPAFGIRRHS</sequence>
<keyword evidence="2" id="KW-0496">Mitochondrion</keyword>
<dbReference type="EMBL" id="OVEO01000015">
    <property type="protein sequence ID" value="SPR00756.1"/>
    <property type="molecule type" value="Genomic_DNA"/>
</dbReference>
<gene>
    <name evidence="1" type="ORF">PBRA_006736</name>
    <name evidence="2" type="ORF">PLBR_LOCUS7971</name>
</gene>
<geneLocation type="mitochondrion" evidence="2"/>
<accession>A0A0G4ITU2</accession>
<name>A0A0G4ITU2_PLABS</name>
<evidence type="ECO:0000313" key="3">
    <source>
        <dbReference type="Proteomes" id="UP000039324"/>
    </source>
</evidence>
<dbReference type="EMBL" id="CDSF01000086">
    <property type="protein sequence ID" value="CEO98622.1"/>
    <property type="molecule type" value="Genomic_DNA"/>
</dbReference>
<evidence type="ECO:0000313" key="4">
    <source>
        <dbReference type="Proteomes" id="UP000290189"/>
    </source>
</evidence>
<proteinExistence type="predicted"/>